<feature type="chain" id="PRO_5047052715" evidence="2">
    <location>
        <begin position="23"/>
        <end position="453"/>
    </location>
</feature>
<evidence type="ECO:0000313" key="4">
    <source>
        <dbReference type="Proteomes" id="UP001430172"/>
    </source>
</evidence>
<dbReference type="PROSITE" id="PS51257">
    <property type="entry name" value="PROKAR_LIPOPROTEIN"/>
    <property type="match status" value="1"/>
</dbReference>
<evidence type="ECO:0000256" key="2">
    <source>
        <dbReference type="SAM" id="SignalP"/>
    </source>
</evidence>
<comment type="caution">
    <text evidence="3">The sequence shown here is derived from an EMBL/GenBank/DDBJ whole genome shotgun (WGS) entry which is preliminary data.</text>
</comment>
<dbReference type="Proteomes" id="UP001430172">
    <property type="component" value="Unassembled WGS sequence"/>
</dbReference>
<keyword evidence="2" id="KW-0732">Signal</keyword>
<feature type="region of interest" description="Disordered" evidence="1">
    <location>
        <begin position="24"/>
        <end position="45"/>
    </location>
</feature>
<dbReference type="InterPro" id="IPR050490">
    <property type="entry name" value="Bact_solute-bd_prot1"/>
</dbReference>
<evidence type="ECO:0000313" key="3">
    <source>
        <dbReference type="EMBL" id="MBM6401141.1"/>
    </source>
</evidence>
<dbReference type="PANTHER" id="PTHR43649">
    <property type="entry name" value="ARABINOSE-BINDING PROTEIN-RELATED"/>
    <property type="match status" value="1"/>
</dbReference>
<dbReference type="Pfam" id="PF01547">
    <property type="entry name" value="SBP_bac_1"/>
    <property type="match status" value="1"/>
</dbReference>
<dbReference type="InterPro" id="IPR006059">
    <property type="entry name" value="SBP"/>
</dbReference>
<dbReference type="Gene3D" id="3.40.190.10">
    <property type="entry name" value="Periplasmic binding protein-like II"/>
    <property type="match status" value="2"/>
</dbReference>
<evidence type="ECO:0000256" key="1">
    <source>
        <dbReference type="SAM" id="MobiDB-lite"/>
    </source>
</evidence>
<dbReference type="EMBL" id="JAFDVD010000013">
    <property type="protein sequence ID" value="MBM6401141.1"/>
    <property type="molecule type" value="Genomic_DNA"/>
</dbReference>
<feature type="compositionally biased region" description="Polar residues" evidence="1">
    <location>
        <begin position="25"/>
        <end position="45"/>
    </location>
</feature>
<name>A0ABS2CPT6_9MICO</name>
<accession>A0ABS2CPT6</accession>
<proteinExistence type="predicted"/>
<dbReference type="SUPFAM" id="SSF53850">
    <property type="entry name" value="Periplasmic binding protein-like II"/>
    <property type="match status" value="1"/>
</dbReference>
<sequence>MRRRPTTTLIAAGMLGALALTACTPGSNSSEGSTASQSGQVNTDPASMGQVTLTVWDQEVRGGQAAQIEELNKEFQAKYPNITLKRVTRSFDDLKTTLGLALSGNTPPDVFQANNGRPDMGKFVQAGQLLPLDRYADAYKWTDRYPESVRKYSSYSEDGKTFGTGNLYGLPQVGEVVGVYADKAVLAKAGVSEVPTDWAGFEASLQKVKDAGQQPLVLGNLDKWPAIHVFGTVQAQTTPADQIRQLGFGQKGGSWTTPENTEAAQTLVDWVDKGYFSKDVNGLGYDPAWQEFSKGKGAYLIAGTWLQADLGKAMGDDLTFVLPPKAQATPAATGGTGIPWAVSSKTKNPDAAAAYIDFITSKDAMGVLAKTENLPVADTADQKAPSAIGQDVFTAFGTAVEDDALVPYLDYATPTMADTLGAALQDLLAKKATPEQFLETVQKDYGDFVAQNG</sequence>
<protein>
    <submittedName>
        <fullName evidence="3">Extracellular solute-binding protein</fullName>
    </submittedName>
</protein>
<keyword evidence="4" id="KW-1185">Reference proteome</keyword>
<feature type="signal peptide" evidence="2">
    <location>
        <begin position="1"/>
        <end position="22"/>
    </location>
</feature>
<dbReference type="RefSeq" id="WP_204131618.1">
    <property type="nucleotide sequence ID" value="NZ_JAFDVD010000013.1"/>
</dbReference>
<dbReference type="PANTHER" id="PTHR43649:SF30">
    <property type="entry name" value="ABC TRANSPORTER SUBSTRATE-BINDING PROTEIN"/>
    <property type="match status" value="1"/>
</dbReference>
<organism evidence="3 4">
    <name type="scientific">Phycicoccus sonneratiae</name>
    <dbReference type="NCBI Taxonomy" id="2807628"/>
    <lineage>
        <taxon>Bacteria</taxon>
        <taxon>Bacillati</taxon>
        <taxon>Actinomycetota</taxon>
        <taxon>Actinomycetes</taxon>
        <taxon>Micrococcales</taxon>
        <taxon>Intrasporangiaceae</taxon>
        <taxon>Phycicoccus</taxon>
    </lineage>
</organism>
<gene>
    <name evidence="3" type="ORF">JQN70_12135</name>
</gene>
<reference evidence="3" key="1">
    <citation type="submission" date="2021-02" db="EMBL/GenBank/DDBJ databases">
        <title>Phycicoccus sp. MQZ13P-5T, whole genome shotgun sequence.</title>
        <authorList>
            <person name="Tuo L."/>
        </authorList>
    </citation>
    <scope>NUCLEOTIDE SEQUENCE</scope>
    <source>
        <strain evidence="3">MQZ13P-5</strain>
    </source>
</reference>